<dbReference type="GeneID" id="101768138"/>
<dbReference type="EMBL" id="CM003536">
    <property type="protein sequence ID" value="RCV41151.1"/>
    <property type="molecule type" value="Genomic_DNA"/>
</dbReference>
<evidence type="ECO:0000256" key="4">
    <source>
        <dbReference type="ARBA" id="ARBA00022729"/>
    </source>
</evidence>
<dbReference type="OrthoDB" id="941679at2759"/>
<dbReference type="OMA" id="VACTHHN"/>
<evidence type="ECO:0000256" key="2">
    <source>
        <dbReference type="ARBA" id="ARBA00008773"/>
    </source>
</evidence>
<evidence type="ECO:0000256" key="9">
    <source>
        <dbReference type="SAM" id="SignalP"/>
    </source>
</evidence>
<dbReference type="InterPro" id="IPR017853">
    <property type="entry name" value="GH"/>
</dbReference>
<comment type="catalytic activity">
    <reaction evidence="1">
        <text>Hydrolysis of (1-&gt;3)-beta-D-glucosidic linkages in (1-&gt;3)-beta-D-glucans.</text>
        <dbReference type="EC" id="3.2.1.39"/>
    </reaction>
</comment>
<evidence type="ECO:0000256" key="3">
    <source>
        <dbReference type="ARBA" id="ARBA00012780"/>
    </source>
</evidence>
<dbReference type="GO" id="GO:0005886">
    <property type="term" value="C:plasma membrane"/>
    <property type="evidence" value="ECO:0000318"/>
    <property type="project" value="GO_Central"/>
</dbReference>
<dbReference type="HOGENOM" id="CLU_024953_1_0_1"/>
<proteinExistence type="inferred from homology"/>
<evidence type="ECO:0000256" key="6">
    <source>
        <dbReference type="ARBA" id="ARBA00023295"/>
    </source>
</evidence>
<gene>
    <name evidence="11" type="primary">LOC101768138</name>
    <name evidence="10" type="ORF">SETIT_9G112400v2</name>
</gene>
<reference evidence="11" key="3">
    <citation type="submission" date="2018-08" db="UniProtKB">
        <authorList>
            <consortium name="EnsemblPlants"/>
        </authorList>
    </citation>
    <scope>IDENTIFICATION</scope>
    <source>
        <strain evidence="11">Yugu1</strain>
    </source>
</reference>
<dbReference type="Gramene" id="KQK87367">
    <property type="protein sequence ID" value="KQK87367"/>
    <property type="gene ID" value="SETIT_035791mg"/>
</dbReference>
<feature type="chain" id="PRO_5010128662" description="glucan endo-1,3-beta-D-glucosidase" evidence="9">
    <location>
        <begin position="26"/>
        <end position="432"/>
    </location>
</feature>
<dbReference type="GO" id="GO:0042973">
    <property type="term" value="F:glucan endo-1,3-beta-D-glucosidase activity"/>
    <property type="evidence" value="ECO:0007669"/>
    <property type="project" value="UniProtKB-EC"/>
</dbReference>
<dbReference type="Pfam" id="PF00332">
    <property type="entry name" value="Glyco_hydro_17"/>
    <property type="match status" value="1"/>
</dbReference>
<evidence type="ECO:0000256" key="7">
    <source>
        <dbReference type="RuleBase" id="RU004335"/>
    </source>
</evidence>
<dbReference type="RefSeq" id="XP_012698281.1">
    <property type="nucleotide sequence ID" value="XM_012842827.2"/>
</dbReference>
<dbReference type="InterPro" id="IPR044965">
    <property type="entry name" value="Glyco_hydro_17_plant"/>
</dbReference>
<keyword evidence="6" id="KW-0326">Glycosidase</keyword>
<dbReference type="KEGG" id="sita:101768138"/>
<evidence type="ECO:0000256" key="5">
    <source>
        <dbReference type="ARBA" id="ARBA00022801"/>
    </source>
</evidence>
<comment type="similarity">
    <text evidence="2 7">Belongs to the glycosyl hydrolase 17 family.</text>
</comment>
<reference evidence="10 12" key="1">
    <citation type="journal article" date="2012" name="Nat. Biotechnol.">
        <title>Reference genome sequence of the model plant Setaria.</title>
        <authorList>
            <person name="Bennetzen J.L."/>
            <person name="Schmutz J."/>
            <person name="Wang H."/>
            <person name="Percifield R."/>
            <person name="Hawkins J."/>
            <person name="Pontaroli A.C."/>
            <person name="Estep M."/>
            <person name="Feng L."/>
            <person name="Vaughn J.N."/>
            <person name="Grimwood J."/>
            <person name="Jenkins J."/>
            <person name="Barry K."/>
            <person name="Lindquist E."/>
            <person name="Hellsten U."/>
            <person name="Deshpande S."/>
            <person name="Wang X."/>
            <person name="Wu X."/>
            <person name="Mitros T."/>
            <person name="Triplett J."/>
            <person name="Yang X."/>
            <person name="Ye C.Y."/>
            <person name="Mauro-Herrera M."/>
            <person name="Wang L."/>
            <person name="Li P."/>
            <person name="Sharma M."/>
            <person name="Sharma R."/>
            <person name="Ronald P.C."/>
            <person name="Panaud O."/>
            <person name="Kellogg E.A."/>
            <person name="Brutnell T.P."/>
            <person name="Doust A.N."/>
            <person name="Tuskan G.A."/>
            <person name="Rokhsar D."/>
            <person name="Devos K.M."/>
        </authorList>
    </citation>
    <scope>NUCLEOTIDE SEQUENCE [LARGE SCALE GENOMIC DNA]</scope>
    <source>
        <strain evidence="12">cv. Yugu1</strain>
        <strain evidence="10">Yugu1</strain>
    </source>
</reference>
<dbReference type="Proteomes" id="UP000004995">
    <property type="component" value="Unassembled WGS sequence"/>
</dbReference>
<dbReference type="AlphaFoldDB" id="K4AA84"/>
<organism evidence="11 12">
    <name type="scientific">Setaria italica</name>
    <name type="common">Foxtail millet</name>
    <name type="synonym">Panicum italicum</name>
    <dbReference type="NCBI Taxonomy" id="4555"/>
    <lineage>
        <taxon>Eukaryota</taxon>
        <taxon>Viridiplantae</taxon>
        <taxon>Streptophyta</taxon>
        <taxon>Embryophyta</taxon>
        <taxon>Tracheophyta</taxon>
        <taxon>Spermatophyta</taxon>
        <taxon>Magnoliopsida</taxon>
        <taxon>Liliopsida</taxon>
        <taxon>Poales</taxon>
        <taxon>Poaceae</taxon>
        <taxon>PACMAD clade</taxon>
        <taxon>Panicoideae</taxon>
        <taxon>Panicodae</taxon>
        <taxon>Paniceae</taxon>
        <taxon>Cenchrinae</taxon>
        <taxon>Setaria</taxon>
    </lineage>
</organism>
<accession>K4AA84</accession>
<feature type="compositionally biased region" description="Pro residues" evidence="8">
    <location>
        <begin position="355"/>
        <end position="379"/>
    </location>
</feature>
<evidence type="ECO:0000313" key="11">
    <source>
        <dbReference type="EnsemblPlants" id="KQK87367"/>
    </source>
</evidence>
<reference evidence="10" key="2">
    <citation type="submission" date="2015-07" db="EMBL/GenBank/DDBJ databases">
        <authorList>
            <person name="Noorani M."/>
        </authorList>
    </citation>
    <scope>NUCLEOTIDE SEQUENCE</scope>
    <source>
        <strain evidence="10">Yugu1</strain>
    </source>
</reference>
<evidence type="ECO:0000313" key="10">
    <source>
        <dbReference type="EMBL" id="RCV41151.1"/>
    </source>
</evidence>
<dbReference type="EnsemblPlants" id="KQK87367">
    <property type="protein sequence ID" value="KQK87367"/>
    <property type="gene ID" value="SETIT_035791mg"/>
</dbReference>
<feature type="region of interest" description="Disordered" evidence="8">
    <location>
        <begin position="349"/>
        <end position="384"/>
    </location>
</feature>
<protein>
    <recommendedName>
        <fullName evidence="3">glucan endo-1,3-beta-D-glucosidase</fullName>
        <ecNumber evidence="3">3.2.1.39</ecNumber>
    </recommendedName>
</protein>
<name>K4AA84_SETIT</name>
<evidence type="ECO:0000256" key="1">
    <source>
        <dbReference type="ARBA" id="ARBA00000382"/>
    </source>
</evidence>
<dbReference type="PANTHER" id="PTHR32227">
    <property type="entry name" value="GLUCAN ENDO-1,3-BETA-GLUCOSIDASE BG1-RELATED-RELATED"/>
    <property type="match status" value="1"/>
</dbReference>
<sequence>MAERRWIMLALLGVIQLLRLPSVAPQSFIGINYGDVADNLPPPSSTARLLQSTTISKVRLYGTDPAVVSAFAGTGISLLLGATNGDIANLASSPAAASAWVAAHIPSSSPAVSTVSVGNEVLFADASLASQLVPAMQNLYDALPPNSSVKVSTVNAMDVLASSDPPSSGAFKPELSATLDPLLAFLSKTGSPFLINPYPYFAYLSDPRPETLAFCLFQPNAGRPDAGSGLTYTNMFDAMVDAVRAALDAKGYKDVEIVVAETGWPHKGDTDEAGATVENARAFVSGLVSHLRSLAGTPRAPGKSVETYIFAVYDEDLKPGKASERYFGLFQTSLTETYPTGLLRNGTAGLGPAMAPAPAPTSVQPPPALPTPQVTPAPPGSAAVAGPSGLCAPGTATARVACTHHNAAESSRTFSVLTIIAGFWFTALQMLI</sequence>
<evidence type="ECO:0000256" key="8">
    <source>
        <dbReference type="SAM" id="MobiDB-lite"/>
    </source>
</evidence>
<dbReference type="FunFam" id="3.20.20.80:FF:000005">
    <property type="entry name" value="Glucan endo-1,3-beta-glucosidase 14"/>
    <property type="match status" value="1"/>
</dbReference>
<feature type="signal peptide" evidence="9">
    <location>
        <begin position="1"/>
        <end position="25"/>
    </location>
</feature>
<dbReference type="GO" id="GO:0005975">
    <property type="term" value="P:carbohydrate metabolic process"/>
    <property type="evidence" value="ECO:0007669"/>
    <property type="project" value="InterPro"/>
</dbReference>
<dbReference type="SUPFAM" id="SSF51445">
    <property type="entry name" value="(Trans)glycosidases"/>
    <property type="match status" value="1"/>
</dbReference>
<keyword evidence="4 9" id="KW-0732">Signal</keyword>
<dbReference type="EMBL" id="AGNK02005385">
    <property type="status" value="NOT_ANNOTATED_CDS"/>
    <property type="molecule type" value="Genomic_DNA"/>
</dbReference>
<evidence type="ECO:0000313" key="12">
    <source>
        <dbReference type="Proteomes" id="UP000004995"/>
    </source>
</evidence>
<dbReference type="Gene3D" id="3.20.20.80">
    <property type="entry name" value="Glycosidases"/>
    <property type="match status" value="1"/>
</dbReference>
<dbReference type="eggNOG" id="ENOG502QQY7">
    <property type="taxonomic scope" value="Eukaryota"/>
</dbReference>
<keyword evidence="5" id="KW-0378">Hydrolase</keyword>
<dbReference type="InterPro" id="IPR000490">
    <property type="entry name" value="Glyco_hydro_17"/>
</dbReference>
<keyword evidence="12" id="KW-1185">Reference proteome</keyword>
<dbReference type="EC" id="3.2.1.39" evidence="3"/>